<dbReference type="InterPro" id="IPR003462">
    <property type="entry name" value="ODC_Mu_crystall"/>
</dbReference>
<comment type="caution">
    <text evidence="2">The sequence shown here is derived from an EMBL/GenBank/DDBJ whole genome shotgun (WGS) entry which is preliminary data.</text>
</comment>
<sequence>MRVIDGATVRALLSPADLVPAMGRALADFSTGQVHQHPRVTVEAGTSPGRVLIMPAAGVEAGLGLKVLSMFDRSAERGLPHVQGVLILLDGTYGEPLAVIDGVALTEIRTAAVTAQATTLLARPDANRLAIVGAGVQGRAHLSALGALRDWARIRVFSRSVDRAEQLVAWARRQELPAEVGDSADATVKDADVICTTTSSLTPVVEEGSVAPEGVHINGVGAFGPTCRELPTDLVRRAEVFVDSREAALREAGDLLVPISEGVLDTDHVRAELGEVIAGRHPGRTGPAATTLFKSLGLAVEDLVAGRLVYDLATERDAGVVVGAR</sequence>
<dbReference type="Gene3D" id="3.30.1780.10">
    <property type="entry name" value="ornithine cyclodeaminase, domain 1"/>
    <property type="match status" value="1"/>
</dbReference>
<organism evidence="2 3">
    <name type="scientific">Micromonospora rosaria</name>
    <dbReference type="NCBI Taxonomy" id="47874"/>
    <lineage>
        <taxon>Bacteria</taxon>
        <taxon>Bacillati</taxon>
        <taxon>Actinomycetota</taxon>
        <taxon>Actinomycetes</taxon>
        <taxon>Micromonosporales</taxon>
        <taxon>Micromonosporaceae</taxon>
        <taxon>Micromonospora</taxon>
    </lineage>
</organism>
<dbReference type="FunFam" id="3.40.50.720:FF:000311">
    <property type="entry name" value="Ornithine cyclodeaminase"/>
    <property type="match status" value="1"/>
</dbReference>
<dbReference type="GO" id="GO:0016491">
    <property type="term" value="F:oxidoreductase activity"/>
    <property type="evidence" value="ECO:0007669"/>
    <property type="project" value="UniProtKB-ARBA"/>
</dbReference>
<evidence type="ECO:0000313" key="2">
    <source>
        <dbReference type="EMBL" id="KXK63882.1"/>
    </source>
</evidence>
<evidence type="ECO:0000313" key="3">
    <source>
        <dbReference type="Proteomes" id="UP000070620"/>
    </source>
</evidence>
<dbReference type="PANTHER" id="PTHR13812:SF19">
    <property type="entry name" value="KETIMINE REDUCTASE MU-CRYSTALLIN"/>
    <property type="match status" value="1"/>
</dbReference>
<dbReference type="GO" id="GO:0005737">
    <property type="term" value="C:cytoplasm"/>
    <property type="evidence" value="ECO:0007669"/>
    <property type="project" value="TreeGrafter"/>
</dbReference>
<dbReference type="InterPro" id="IPR023401">
    <property type="entry name" value="ODC_N"/>
</dbReference>
<dbReference type="RefSeq" id="WP_067359196.1">
    <property type="nucleotide sequence ID" value="NZ_JBIUBN010000012.1"/>
</dbReference>
<name>A0A136PZL7_9ACTN</name>
<evidence type="ECO:0008006" key="4">
    <source>
        <dbReference type="Google" id="ProtNLM"/>
    </source>
</evidence>
<dbReference type="Proteomes" id="UP000070620">
    <property type="component" value="Unassembled WGS sequence"/>
</dbReference>
<proteinExistence type="inferred from homology"/>
<gene>
    <name evidence="2" type="ORF">AWW66_00025</name>
</gene>
<dbReference type="InterPro" id="IPR036291">
    <property type="entry name" value="NAD(P)-bd_dom_sf"/>
</dbReference>
<dbReference type="Pfam" id="PF02423">
    <property type="entry name" value="OCD_Mu_crystall"/>
    <property type="match status" value="1"/>
</dbReference>
<comment type="similarity">
    <text evidence="1">Belongs to the ornithine cyclodeaminase/mu-crystallin family.</text>
</comment>
<dbReference type="EMBL" id="LRQV01000001">
    <property type="protein sequence ID" value="KXK63882.1"/>
    <property type="molecule type" value="Genomic_DNA"/>
</dbReference>
<accession>A0A136PZL7</accession>
<dbReference type="PANTHER" id="PTHR13812">
    <property type="entry name" value="KETIMINE REDUCTASE MU-CRYSTALLIN"/>
    <property type="match status" value="1"/>
</dbReference>
<dbReference type="GO" id="GO:0042562">
    <property type="term" value="F:hormone binding"/>
    <property type="evidence" value="ECO:0007669"/>
    <property type="project" value="TreeGrafter"/>
</dbReference>
<dbReference type="SUPFAM" id="SSF51735">
    <property type="entry name" value="NAD(P)-binding Rossmann-fold domains"/>
    <property type="match status" value="1"/>
</dbReference>
<dbReference type="GO" id="GO:0019752">
    <property type="term" value="P:carboxylic acid metabolic process"/>
    <property type="evidence" value="ECO:0007669"/>
    <property type="project" value="UniProtKB-ARBA"/>
</dbReference>
<keyword evidence="3" id="KW-1185">Reference proteome</keyword>
<dbReference type="AlphaFoldDB" id="A0A136PZL7"/>
<evidence type="ECO:0000256" key="1">
    <source>
        <dbReference type="ARBA" id="ARBA00008903"/>
    </source>
</evidence>
<dbReference type="Gene3D" id="3.40.50.720">
    <property type="entry name" value="NAD(P)-binding Rossmann-like Domain"/>
    <property type="match status" value="1"/>
</dbReference>
<dbReference type="PIRSF" id="PIRSF001439">
    <property type="entry name" value="CryM"/>
    <property type="match status" value="1"/>
</dbReference>
<reference evidence="2 3" key="1">
    <citation type="submission" date="2016-01" db="EMBL/GenBank/DDBJ databases">
        <title>Whole genome sequence and analysis of Micromonospora rosaria DSM 803, which can produce antibacterial substance rosamicin.</title>
        <authorList>
            <person name="Yang H."/>
            <person name="He X."/>
            <person name="Zhu D."/>
        </authorList>
    </citation>
    <scope>NUCLEOTIDE SEQUENCE [LARGE SCALE GENOMIC DNA]</scope>
    <source>
        <strain evidence="2 3">DSM 803</strain>
    </source>
</reference>
<protein>
    <recommendedName>
        <fullName evidence="4">Ornithine cyclodeaminase</fullName>
    </recommendedName>
</protein>